<dbReference type="AlphaFoldDB" id="A0AA36DJ26"/>
<dbReference type="PANTHER" id="PTHR34401:SF3">
    <property type="entry name" value="DB DOMAIN-CONTAINING PROTEIN"/>
    <property type="match status" value="1"/>
</dbReference>
<keyword evidence="1" id="KW-0479">Metal-binding</keyword>
<evidence type="ECO:0000313" key="3">
    <source>
        <dbReference type="EMBL" id="CAJ0588050.1"/>
    </source>
</evidence>
<dbReference type="Proteomes" id="UP001176961">
    <property type="component" value="Unassembled WGS sequence"/>
</dbReference>
<keyword evidence="4" id="KW-1185">Reference proteome</keyword>
<name>A0AA36DJ26_CYLNA</name>
<protein>
    <recommendedName>
        <fullName evidence="2">SWIM-type domain-containing protein</fullName>
    </recommendedName>
</protein>
<sequence length="226" mass="24937">MSRHSWKVVITVSHIFASMQWLTVMATVMLNVVNAQMMRQCTCNEIEPCTHVTADTTLHCMDQCQRHANEVGLSLTAVQQCFNQVCGPVDSLIRCMKGSVFTQSCAKGNPIRVPKRYIETFKVALFNEMNNVLTKSGVKNQVMAFLKTGKKFASCTLNCGQRTFGECQKRHNCGLSLPSDAILVQRLKQCMLSSGLGTTGVQKICFCLANSGARQLAGVCNRLVMT</sequence>
<feature type="domain" description="SWIM-type" evidence="2">
    <location>
        <begin position="26"/>
        <end position="60"/>
    </location>
</feature>
<evidence type="ECO:0000259" key="2">
    <source>
        <dbReference type="PROSITE" id="PS50966"/>
    </source>
</evidence>
<evidence type="ECO:0000313" key="4">
    <source>
        <dbReference type="Proteomes" id="UP001176961"/>
    </source>
</evidence>
<dbReference type="EMBL" id="CATQJL010000001">
    <property type="protein sequence ID" value="CAJ0588050.1"/>
    <property type="molecule type" value="Genomic_DNA"/>
</dbReference>
<dbReference type="PROSITE" id="PS50966">
    <property type="entry name" value="ZF_SWIM"/>
    <property type="match status" value="1"/>
</dbReference>
<dbReference type="GO" id="GO:0008270">
    <property type="term" value="F:zinc ion binding"/>
    <property type="evidence" value="ECO:0007669"/>
    <property type="project" value="UniProtKB-KW"/>
</dbReference>
<keyword evidence="1" id="KW-0863">Zinc-finger</keyword>
<comment type="caution">
    <text evidence="3">The sequence shown here is derived from an EMBL/GenBank/DDBJ whole genome shotgun (WGS) entry which is preliminary data.</text>
</comment>
<proteinExistence type="predicted"/>
<dbReference type="PANTHER" id="PTHR34401">
    <property type="entry name" value="PROTEIN CBG12388-RELATED"/>
    <property type="match status" value="1"/>
</dbReference>
<evidence type="ECO:0000256" key="1">
    <source>
        <dbReference type="PROSITE-ProRule" id="PRU00325"/>
    </source>
</evidence>
<keyword evidence="1" id="KW-0862">Zinc</keyword>
<organism evidence="3 4">
    <name type="scientific">Cylicocyclus nassatus</name>
    <name type="common">Nematode worm</name>
    <dbReference type="NCBI Taxonomy" id="53992"/>
    <lineage>
        <taxon>Eukaryota</taxon>
        <taxon>Metazoa</taxon>
        <taxon>Ecdysozoa</taxon>
        <taxon>Nematoda</taxon>
        <taxon>Chromadorea</taxon>
        <taxon>Rhabditida</taxon>
        <taxon>Rhabditina</taxon>
        <taxon>Rhabditomorpha</taxon>
        <taxon>Strongyloidea</taxon>
        <taxon>Strongylidae</taxon>
        <taxon>Cylicocyclus</taxon>
    </lineage>
</organism>
<accession>A0AA36DJ26</accession>
<reference evidence="3" key="1">
    <citation type="submission" date="2023-07" db="EMBL/GenBank/DDBJ databases">
        <authorList>
            <consortium name="CYATHOMIX"/>
        </authorList>
    </citation>
    <scope>NUCLEOTIDE SEQUENCE</scope>
    <source>
        <strain evidence="3">N/A</strain>
    </source>
</reference>
<gene>
    <name evidence="3" type="ORF">CYNAS_LOCUS33</name>
</gene>
<dbReference type="InterPro" id="IPR007527">
    <property type="entry name" value="Znf_SWIM"/>
</dbReference>